<dbReference type="Gene3D" id="3.90.950.20">
    <property type="entry name" value="CinA-like"/>
    <property type="match status" value="1"/>
</dbReference>
<sequence length="173" mass="17451">MRSAPDLAGEPGAAAALAALAHRSQTLATAESLTGGLIGHLLTSVPGASACYVGGVISYATRLKHDLAGVSTGTLQTLGPVAERTAEEMAAGVAERCSADWGLAVTGVAGPQPQDGHPVGQVYVGLACPRLRWSQVRELRLSGDRTAIREQTAAAALALLTDALRDGGPADGC</sequence>
<reference evidence="2" key="1">
    <citation type="submission" date="2020-02" db="EMBL/GenBank/DDBJ databases">
        <authorList>
            <person name="Meier V. D."/>
        </authorList>
    </citation>
    <scope>NUCLEOTIDE SEQUENCE</scope>
    <source>
        <strain evidence="2">AVDCRST_MAG61</strain>
    </source>
</reference>
<dbReference type="GO" id="GO:0019159">
    <property type="term" value="F:nicotinamide-nucleotide amidase activity"/>
    <property type="evidence" value="ECO:0007669"/>
    <property type="project" value="UniProtKB-EC"/>
</dbReference>
<accession>A0A6J4KAB2</accession>
<dbReference type="EC" id="3.5.1.42" evidence="2"/>
<dbReference type="SUPFAM" id="SSF142433">
    <property type="entry name" value="CinA-like"/>
    <property type="match status" value="1"/>
</dbReference>
<protein>
    <submittedName>
        <fullName evidence="2">Nicotinamide-nucleotide amidase</fullName>
        <ecNumber evidence="2">3.5.1.42</ecNumber>
    </submittedName>
</protein>
<dbReference type="Pfam" id="PF02464">
    <property type="entry name" value="CinA"/>
    <property type="match status" value="1"/>
</dbReference>
<proteinExistence type="predicted"/>
<evidence type="ECO:0000259" key="1">
    <source>
        <dbReference type="Pfam" id="PF02464"/>
    </source>
</evidence>
<organism evidence="2">
    <name type="scientific">uncultured Friedmanniella sp</name>
    <dbReference type="NCBI Taxonomy" id="335381"/>
    <lineage>
        <taxon>Bacteria</taxon>
        <taxon>Bacillati</taxon>
        <taxon>Actinomycetota</taxon>
        <taxon>Actinomycetes</taxon>
        <taxon>Propionibacteriales</taxon>
        <taxon>Nocardioidaceae</taxon>
        <taxon>Friedmanniella</taxon>
        <taxon>environmental samples</taxon>
    </lineage>
</organism>
<gene>
    <name evidence="2" type="ORF">AVDCRST_MAG61-889</name>
</gene>
<dbReference type="InterPro" id="IPR008136">
    <property type="entry name" value="CinA_C"/>
</dbReference>
<feature type="domain" description="CinA C-terminal" evidence="1">
    <location>
        <begin position="15"/>
        <end position="163"/>
    </location>
</feature>
<dbReference type="AlphaFoldDB" id="A0A6J4KAB2"/>
<evidence type="ECO:0000313" key="2">
    <source>
        <dbReference type="EMBL" id="CAA9299962.1"/>
    </source>
</evidence>
<keyword evidence="2" id="KW-0378">Hydrolase</keyword>
<dbReference type="NCBIfam" id="TIGR00199">
    <property type="entry name" value="PncC_domain"/>
    <property type="match status" value="1"/>
</dbReference>
<dbReference type="InterPro" id="IPR036653">
    <property type="entry name" value="CinA-like_C"/>
</dbReference>
<name>A0A6J4KAB2_9ACTN</name>
<dbReference type="EMBL" id="CADCTT010000134">
    <property type="protein sequence ID" value="CAA9299962.1"/>
    <property type="molecule type" value="Genomic_DNA"/>
</dbReference>